<dbReference type="Pfam" id="PF19081">
    <property type="entry name" value="Ig_7"/>
    <property type="match status" value="4"/>
</dbReference>
<organism evidence="2 3">
    <name type="scientific">Flavobacterium suzhouense</name>
    <dbReference type="NCBI Taxonomy" id="1529638"/>
    <lineage>
        <taxon>Bacteria</taxon>
        <taxon>Pseudomonadati</taxon>
        <taxon>Bacteroidota</taxon>
        <taxon>Flavobacteriia</taxon>
        <taxon>Flavobacteriales</taxon>
        <taxon>Flavobacteriaceae</taxon>
        <taxon>Flavobacterium</taxon>
    </lineage>
</organism>
<feature type="non-terminal residue" evidence="2">
    <location>
        <position position="511"/>
    </location>
</feature>
<dbReference type="Proteomes" id="UP001597480">
    <property type="component" value="Unassembled WGS sequence"/>
</dbReference>
<evidence type="ECO:0000313" key="3">
    <source>
        <dbReference type="Proteomes" id="UP001597480"/>
    </source>
</evidence>
<feature type="domain" description="Ig-like" evidence="1">
    <location>
        <begin position="209"/>
        <end position="279"/>
    </location>
</feature>
<comment type="caution">
    <text evidence="2">The sequence shown here is derived from an EMBL/GenBank/DDBJ whole genome shotgun (WGS) entry which is preliminary data.</text>
</comment>
<sequence length="511" mass="51978">MLTGTNAGNLTVELRNSTDTQIQTVTVAVPAGNSTNPTKFTVNLGWNIPAGNGYRIVALAGAPAMVRENSGIPYPIAVSNVATINSAYLNGSTDPGYYFFYNWNYTAPCYSTRTPVVATVNTPAAFTLSTNAATTCPGQPTSAVTITSGAADYTAYSWAPSTGVSGNATTGWTFNPSTTTTYTLTASNSTTACSTIATVDVSINVIVAPTVPAATQDFCNAGTVADLVATGTAIKWYAAATGGTALASTTALVNGTTYYASQTIGSCESINRTARTANITVVAAPTIVNANQTFCNAGTVADLMPNDASIKWYAAATGGTALTSTTVLVNGTTYYASQTVGGCEGLSRGAVTVTLNVVAAPAISNAAQVFCNNATIADLLPNGAEIKWYNVATGGTALVSTDALVSGTTYYASQTVNGCEGLLRGTVTATVLVTPAPVVDNTAQVFCNTATVADLMPNDASIKWYAAATGGTPLLATEALVSGTPYFASQTIDGCEGLIRTEVTATINVTA</sequence>
<gene>
    <name evidence="2" type="ORF">ACFSR3_10545</name>
</gene>
<keyword evidence="3" id="KW-1185">Reference proteome</keyword>
<feature type="domain" description="Ig-like" evidence="1">
    <location>
        <begin position="360"/>
        <end position="431"/>
    </location>
</feature>
<evidence type="ECO:0000259" key="1">
    <source>
        <dbReference type="Pfam" id="PF19081"/>
    </source>
</evidence>
<dbReference type="EMBL" id="JBHUMD010000025">
    <property type="protein sequence ID" value="MFD2602494.1"/>
    <property type="molecule type" value="Genomic_DNA"/>
</dbReference>
<proteinExistence type="predicted"/>
<reference evidence="3" key="1">
    <citation type="journal article" date="2019" name="Int. J. Syst. Evol. Microbiol.">
        <title>The Global Catalogue of Microorganisms (GCM) 10K type strain sequencing project: providing services to taxonomists for standard genome sequencing and annotation.</title>
        <authorList>
            <consortium name="The Broad Institute Genomics Platform"/>
            <consortium name="The Broad Institute Genome Sequencing Center for Infectious Disease"/>
            <person name="Wu L."/>
            <person name="Ma J."/>
        </authorList>
    </citation>
    <scope>NUCLEOTIDE SEQUENCE [LARGE SCALE GENOMIC DNA]</scope>
    <source>
        <strain evidence="3">KCTC 42107</strain>
    </source>
</reference>
<protein>
    <recommendedName>
        <fullName evidence="1">Ig-like domain-containing protein</fullName>
    </recommendedName>
</protein>
<name>A0ABW5NUG3_9FLAO</name>
<dbReference type="InterPro" id="IPR044023">
    <property type="entry name" value="Ig_7"/>
</dbReference>
<accession>A0ABW5NUG3</accession>
<feature type="domain" description="Ig-like" evidence="1">
    <location>
        <begin position="436"/>
        <end position="508"/>
    </location>
</feature>
<feature type="domain" description="Ig-like" evidence="1">
    <location>
        <begin position="283"/>
        <end position="356"/>
    </location>
</feature>
<evidence type="ECO:0000313" key="2">
    <source>
        <dbReference type="EMBL" id="MFD2602494.1"/>
    </source>
</evidence>